<organism evidence="10 11">
    <name type="scientific">Salegentibacter salinarum</name>
    <dbReference type="NCBI Taxonomy" id="447422"/>
    <lineage>
        <taxon>Bacteria</taxon>
        <taxon>Pseudomonadati</taxon>
        <taxon>Bacteroidota</taxon>
        <taxon>Flavobacteriia</taxon>
        <taxon>Flavobacteriales</taxon>
        <taxon>Flavobacteriaceae</taxon>
        <taxon>Salegentibacter</taxon>
    </lineage>
</organism>
<dbReference type="Pfam" id="PF00873">
    <property type="entry name" value="ACR_tran"/>
    <property type="match status" value="1"/>
</dbReference>
<keyword evidence="4" id="KW-1003">Cell membrane</keyword>
<feature type="transmembrane region" description="Helical" evidence="9">
    <location>
        <begin position="925"/>
        <end position="950"/>
    </location>
</feature>
<dbReference type="PANTHER" id="PTHR32063">
    <property type="match status" value="1"/>
</dbReference>
<dbReference type="Gene3D" id="1.20.1640.10">
    <property type="entry name" value="Multidrug efflux transporter AcrB transmembrane domain"/>
    <property type="match status" value="2"/>
</dbReference>
<feature type="transmembrane region" description="Helical" evidence="9">
    <location>
        <begin position="971"/>
        <end position="990"/>
    </location>
</feature>
<keyword evidence="8 9" id="KW-0472">Membrane</keyword>
<feature type="transmembrane region" description="Helical" evidence="9">
    <location>
        <begin position="540"/>
        <end position="557"/>
    </location>
</feature>
<feature type="transmembrane region" description="Helical" evidence="9">
    <location>
        <begin position="390"/>
        <end position="415"/>
    </location>
</feature>
<proteinExistence type="inferred from homology"/>
<feature type="transmembrane region" description="Helical" evidence="9">
    <location>
        <begin position="338"/>
        <end position="357"/>
    </location>
</feature>
<evidence type="ECO:0000256" key="5">
    <source>
        <dbReference type="ARBA" id="ARBA00022519"/>
    </source>
</evidence>
<feature type="transmembrane region" description="Helical" evidence="9">
    <location>
        <begin position="1002"/>
        <end position="1028"/>
    </location>
</feature>
<evidence type="ECO:0000256" key="9">
    <source>
        <dbReference type="SAM" id="Phobius"/>
    </source>
</evidence>
<protein>
    <submittedName>
        <fullName evidence="10">Multidrug transporter AcrB</fullName>
    </submittedName>
</protein>
<dbReference type="NCBIfam" id="TIGR00915">
    <property type="entry name" value="2A0602"/>
    <property type="match status" value="1"/>
</dbReference>
<keyword evidence="6 9" id="KW-0812">Transmembrane</keyword>
<keyword evidence="7 9" id="KW-1133">Transmembrane helix</keyword>
<dbReference type="GO" id="GO:0015562">
    <property type="term" value="F:efflux transmembrane transporter activity"/>
    <property type="evidence" value="ECO:0007669"/>
    <property type="project" value="InterPro"/>
</dbReference>
<reference evidence="10 11" key="1">
    <citation type="submission" date="2015-10" db="EMBL/GenBank/DDBJ databases">
        <title>Draft genome sequence of Salegentibacter salinarum KCTC 12975.</title>
        <authorList>
            <person name="Lin W."/>
            <person name="Zheng Q."/>
        </authorList>
    </citation>
    <scope>NUCLEOTIDE SEQUENCE [LARGE SCALE GENOMIC DNA]</scope>
    <source>
        <strain evidence="10 11">KCTC 12975</strain>
    </source>
</reference>
<feature type="transmembrane region" description="Helical" evidence="9">
    <location>
        <begin position="364"/>
        <end position="384"/>
    </location>
</feature>
<dbReference type="Gene3D" id="3.30.2090.10">
    <property type="entry name" value="Multidrug efflux transporter AcrB TolC docking domain, DN and DC subdomains"/>
    <property type="match status" value="2"/>
</dbReference>
<dbReference type="GO" id="GO:0042910">
    <property type="term" value="F:xenobiotic transmembrane transporter activity"/>
    <property type="evidence" value="ECO:0007669"/>
    <property type="project" value="TreeGrafter"/>
</dbReference>
<evidence type="ECO:0000256" key="2">
    <source>
        <dbReference type="ARBA" id="ARBA00010942"/>
    </source>
</evidence>
<dbReference type="STRING" id="447422.SAMN05660903_00437"/>
<dbReference type="SUPFAM" id="SSF82714">
    <property type="entry name" value="Multidrug efflux transporter AcrB TolC docking domain, DN and DC subdomains"/>
    <property type="match status" value="2"/>
</dbReference>
<dbReference type="GO" id="GO:0009636">
    <property type="term" value="P:response to toxic substance"/>
    <property type="evidence" value="ECO:0007669"/>
    <property type="project" value="UniProtKB-ARBA"/>
</dbReference>
<gene>
    <name evidence="10" type="ORF">APR41_00650</name>
</gene>
<dbReference type="Gene3D" id="3.30.70.1320">
    <property type="entry name" value="Multidrug efflux transporter AcrB pore domain like"/>
    <property type="match status" value="1"/>
</dbReference>
<dbReference type="Gene3D" id="3.30.70.1440">
    <property type="entry name" value="Multidrug efflux transporter AcrB pore domain"/>
    <property type="match status" value="1"/>
</dbReference>
<evidence type="ECO:0000313" key="10">
    <source>
        <dbReference type="EMBL" id="PKD21529.1"/>
    </source>
</evidence>
<dbReference type="RefSeq" id="WP_079711582.1">
    <property type="nucleotide sequence ID" value="NZ_FUZC01000001.1"/>
</dbReference>
<feature type="transmembrane region" description="Helical" evidence="9">
    <location>
        <begin position="895"/>
        <end position="913"/>
    </location>
</feature>
<dbReference type="PRINTS" id="PR00702">
    <property type="entry name" value="ACRIFLAVINRP"/>
</dbReference>
<keyword evidence="3" id="KW-0813">Transport</keyword>
<dbReference type="Proteomes" id="UP000232673">
    <property type="component" value="Unassembled WGS sequence"/>
</dbReference>
<name>A0A2N0U3F4_9FLAO</name>
<keyword evidence="5" id="KW-0997">Cell inner membrane</keyword>
<dbReference type="EMBL" id="LKTS01000001">
    <property type="protein sequence ID" value="PKD21529.1"/>
    <property type="molecule type" value="Genomic_DNA"/>
</dbReference>
<evidence type="ECO:0000256" key="8">
    <source>
        <dbReference type="ARBA" id="ARBA00023136"/>
    </source>
</evidence>
<evidence type="ECO:0000256" key="4">
    <source>
        <dbReference type="ARBA" id="ARBA00022475"/>
    </source>
</evidence>
<feature type="transmembrane region" description="Helical" evidence="9">
    <location>
        <begin position="869"/>
        <end position="888"/>
    </location>
</feature>
<sequence length="1053" mass="114355">MLKKFIERPVLSTVVSIIIVVLGVLGISTLPVTQYPDIAPPTVQVSANFPGANAQTVLESVIIPIEEQINGVEGMDYITSTASNNGSASIQIFFDQGVDPDIAAVNVQNRVARATPLLPQEVTQSGVTTQKEQTSALMFFTVLSDNQEYDATFIQNYLNINVIPELQRINGVGNVNVFGAKKYAMRIWLQPEKLAAYNLIPSDVIAAINEQSQEAAAGSLGQNNAEAFEYVLRYSGRYQDEDQYRDIIIKALDNGQYLRLDDVAEVELDAEGYNVIGYTNGKPGVNMAVYQTPGSNAQEIIENIHQKLDEMEKDFPTGLSVYINFDTNEFLTASIDKVILTLIEAFILVFIVVFIFLQDFRSTLIPAIAVPVSIIGTFFFLNLFGYSINLLTLFALVLAIGIVVDDAIVVVEAVHAKMEEGAKDAVSGTRKAMDEITGAIISITLVMGAVFIPVTFITGPTGVFYEQFGVTLIVAIAISAVNALTLSPALCAIFLKPHREDEEHKKKNFLQRFFSSFNTAFKVTTDKYVNSLSFLSKNKWITGLIILAAVLAIVWGAKTTPTGFVPDEDRGILFVNVELPAGASLDRTVGITSELEKKAQQIEGVQGVSLVNGYSLIGGAGSNYALGFIKLDDWSEREEDHLSVESIQGQLFQIGASFSDAEMLFFSPPSIPGFGVSGGFEAKLLDRSGGTFQELDNQTQNYIAALSQRPEIQYAQSSFNTNYPQYEMDLNIPKAKEAGVDISTIFSTLQGYIGSIYAADFSRFGKQYRVYVQALPEDRAGTDDLNSLFVRNSNGEMAPLSEFVSLKRVYGPQSVTRFNLFNSATINGAPAPGYSSGDAIAAVQEVSAESLPSNFSVDYSGLTREEVSAGSQSTFILILSILFVYFILSAQYESYLIPFAVLLSLPVGVMGSYLVTKFTGLQANIYFQIALIMLLGLLAKNAILIVEFAMQRRKAGLSIVDAALDGARVRLRPILMTSFAFIIGLLPLVFAGGTGAAGNRSIGTGAVGGLLVGTILGVFIIPILYIIFQHLQEKITGVPEAAKTENKSISEKE</sequence>
<dbReference type="InterPro" id="IPR004764">
    <property type="entry name" value="MdtF-like"/>
</dbReference>
<dbReference type="InterPro" id="IPR027463">
    <property type="entry name" value="AcrB_DN_DC_subdom"/>
</dbReference>
<dbReference type="GO" id="GO:0005886">
    <property type="term" value="C:plasma membrane"/>
    <property type="evidence" value="ECO:0007669"/>
    <property type="project" value="UniProtKB-SubCell"/>
</dbReference>
<dbReference type="InterPro" id="IPR001036">
    <property type="entry name" value="Acrflvin-R"/>
</dbReference>
<dbReference type="FunFam" id="1.20.1640.10:FF:000001">
    <property type="entry name" value="Efflux pump membrane transporter"/>
    <property type="match status" value="1"/>
</dbReference>
<feature type="transmembrane region" description="Helical" evidence="9">
    <location>
        <begin position="436"/>
        <end position="456"/>
    </location>
</feature>
<accession>A0A2N0U3F4</accession>
<comment type="caution">
    <text evidence="10">The sequence shown here is derived from an EMBL/GenBank/DDBJ whole genome shotgun (WGS) entry which is preliminary data.</text>
</comment>
<evidence type="ECO:0000256" key="1">
    <source>
        <dbReference type="ARBA" id="ARBA00004429"/>
    </source>
</evidence>
<comment type="similarity">
    <text evidence="2">Belongs to the resistance-nodulation-cell division (RND) (TC 2.A.6) family.</text>
</comment>
<evidence type="ECO:0000256" key="6">
    <source>
        <dbReference type="ARBA" id="ARBA00022692"/>
    </source>
</evidence>
<dbReference type="SUPFAM" id="SSF82866">
    <property type="entry name" value="Multidrug efflux transporter AcrB transmembrane domain"/>
    <property type="match status" value="2"/>
</dbReference>
<dbReference type="FunFam" id="3.30.70.1430:FF:000001">
    <property type="entry name" value="Efflux pump membrane transporter"/>
    <property type="match status" value="1"/>
</dbReference>
<dbReference type="PANTHER" id="PTHR32063:SF9">
    <property type="entry name" value="SIMILAR TO MULTIDRUG RESISTANCE PROTEIN MEXB"/>
    <property type="match status" value="1"/>
</dbReference>
<dbReference type="OrthoDB" id="9758940at2"/>
<evidence type="ECO:0000256" key="7">
    <source>
        <dbReference type="ARBA" id="ARBA00022989"/>
    </source>
</evidence>
<dbReference type="AlphaFoldDB" id="A0A2N0U3F4"/>
<comment type="subcellular location">
    <subcellularLocation>
        <location evidence="1">Cell inner membrane</location>
        <topology evidence="1">Multi-pass membrane protein</topology>
    </subcellularLocation>
</comment>
<evidence type="ECO:0000313" key="11">
    <source>
        <dbReference type="Proteomes" id="UP000232673"/>
    </source>
</evidence>
<keyword evidence="11" id="KW-1185">Reference proteome</keyword>
<evidence type="ECO:0000256" key="3">
    <source>
        <dbReference type="ARBA" id="ARBA00022448"/>
    </source>
</evidence>
<feature type="transmembrane region" description="Helical" evidence="9">
    <location>
        <begin position="468"/>
        <end position="495"/>
    </location>
</feature>
<dbReference type="Gene3D" id="3.30.70.1430">
    <property type="entry name" value="Multidrug efflux transporter AcrB pore domain"/>
    <property type="match status" value="2"/>
</dbReference>
<dbReference type="SUPFAM" id="SSF82693">
    <property type="entry name" value="Multidrug efflux transporter AcrB pore domain, PN1, PN2, PC1 and PC2 subdomains"/>
    <property type="match status" value="4"/>
</dbReference>